<gene>
    <name evidence="3" type="ORF">CO726_28830</name>
</gene>
<evidence type="ECO:0000313" key="3">
    <source>
        <dbReference type="EMBL" id="PIE92028.1"/>
    </source>
</evidence>
<accession>A0A2G6Q5B2</accession>
<reference evidence="3 4" key="1">
    <citation type="submission" date="2017-09" db="EMBL/GenBank/DDBJ databases">
        <title>Biocontrol bacteria screening and application from spent mushroom substrate.</title>
        <authorList>
            <person name="Sun X."/>
        </authorList>
    </citation>
    <scope>NUCLEOTIDE SEQUENCE [LARGE SCALE GENOMIC DNA]</scope>
    <source>
        <strain evidence="3 4">100374</strain>
    </source>
</reference>
<name>A0A2G6Q5B2_9BACI</name>
<evidence type="ECO:0000313" key="4">
    <source>
        <dbReference type="Proteomes" id="UP000228484"/>
    </source>
</evidence>
<dbReference type="GO" id="GO:0006167">
    <property type="term" value="P:AMP biosynthetic process"/>
    <property type="evidence" value="ECO:0007669"/>
    <property type="project" value="TreeGrafter"/>
</dbReference>
<feature type="domain" description="Nudix hydrolase" evidence="2">
    <location>
        <begin position="1"/>
        <end position="122"/>
    </location>
</feature>
<sequence length="131" mass="15396">MKFCILKREDMNWWQFVSGGAEFGESLAESALREVQEEIGISFLNNELMQLDTCCSVPKKYFKDNDKWNDLYVVTEHSFAIKLSNEEIRLSDEHTEFKWVAYDEAVELLQFDSNKTALWELKTRLEEVNNG</sequence>
<organism evidence="3 4">
    <name type="scientific">Bacillus fungorum</name>
    <dbReference type="NCBI Taxonomy" id="2039284"/>
    <lineage>
        <taxon>Bacteria</taxon>
        <taxon>Bacillati</taxon>
        <taxon>Bacillota</taxon>
        <taxon>Bacilli</taxon>
        <taxon>Bacillales</taxon>
        <taxon>Bacillaceae</taxon>
        <taxon>Bacillus</taxon>
    </lineage>
</organism>
<dbReference type="Gene3D" id="3.90.79.10">
    <property type="entry name" value="Nucleoside Triphosphate Pyrophosphohydrolase"/>
    <property type="match status" value="1"/>
</dbReference>
<dbReference type="Pfam" id="PF00293">
    <property type="entry name" value="NUDIX"/>
    <property type="match status" value="1"/>
</dbReference>
<dbReference type="PANTHER" id="PTHR21340">
    <property type="entry name" value="DIADENOSINE 5,5-P1,P4-TETRAPHOSPHATE PYROPHOSPHOHYDROLASE MUTT"/>
    <property type="match status" value="1"/>
</dbReference>
<dbReference type="SUPFAM" id="SSF55811">
    <property type="entry name" value="Nudix"/>
    <property type="match status" value="1"/>
</dbReference>
<evidence type="ECO:0000259" key="2">
    <source>
        <dbReference type="PROSITE" id="PS51462"/>
    </source>
</evidence>
<dbReference type="InterPro" id="IPR000086">
    <property type="entry name" value="NUDIX_hydrolase_dom"/>
</dbReference>
<dbReference type="AlphaFoldDB" id="A0A2G6Q5B2"/>
<dbReference type="EMBL" id="NWUW01000049">
    <property type="protein sequence ID" value="PIE92028.1"/>
    <property type="molecule type" value="Genomic_DNA"/>
</dbReference>
<dbReference type="PROSITE" id="PS51462">
    <property type="entry name" value="NUDIX"/>
    <property type="match status" value="1"/>
</dbReference>
<dbReference type="PANTHER" id="PTHR21340:SF0">
    <property type="entry name" value="BIS(5'-NUCLEOSYL)-TETRAPHOSPHATASE [ASYMMETRICAL]"/>
    <property type="match status" value="1"/>
</dbReference>
<keyword evidence="4" id="KW-1185">Reference proteome</keyword>
<keyword evidence="1" id="KW-0378">Hydrolase</keyword>
<comment type="caution">
    <text evidence="3">The sequence shown here is derived from an EMBL/GenBank/DDBJ whole genome shotgun (WGS) entry which is preliminary data.</text>
</comment>
<protein>
    <submittedName>
        <fullName evidence="3">DNA mismatch repair protein MutT</fullName>
    </submittedName>
</protein>
<dbReference type="InterPro" id="IPR051325">
    <property type="entry name" value="Nudix_hydrolase_domain"/>
</dbReference>
<evidence type="ECO:0000256" key="1">
    <source>
        <dbReference type="ARBA" id="ARBA00022801"/>
    </source>
</evidence>
<dbReference type="Proteomes" id="UP000228484">
    <property type="component" value="Unassembled WGS sequence"/>
</dbReference>
<dbReference type="GO" id="GO:0004081">
    <property type="term" value="F:bis(5'-nucleosyl)-tetraphosphatase (asymmetrical) activity"/>
    <property type="evidence" value="ECO:0007669"/>
    <property type="project" value="TreeGrafter"/>
</dbReference>
<dbReference type="GO" id="GO:0006754">
    <property type="term" value="P:ATP biosynthetic process"/>
    <property type="evidence" value="ECO:0007669"/>
    <property type="project" value="TreeGrafter"/>
</dbReference>
<dbReference type="InterPro" id="IPR015797">
    <property type="entry name" value="NUDIX_hydrolase-like_dom_sf"/>
</dbReference>
<dbReference type="CDD" id="cd04664">
    <property type="entry name" value="NUDIX_DHNTPase_like"/>
    <property type="match status" value="1"/>
</dbReference>
<proteinExistence type="predicted"/>